<dbReference type="AlphaFoldDB" id="A0A2H0E027"/>
<proteinExistence type="predicted"/>
<dbReference type="InterPro" id="IPR051424">
    <property type="entry name" value="Transketolase-like"/>
</dbReference>
<evidence type="ECO:0000256" key="2">
    <source>
        <dbReference type="ARBA" id="ARBA00022679"/>
    </source>
</evidence>
<evidence type="ECO:0000256" key="3">
    <source>
        <dbReference type="ARBA" id="ARBA00022723"/>
    </source>
</evidence>
<gene>
    <name evidence="6" type="ORF">COW80_04010</name>
</gene>
<dbReference type="Gene3D" id="3.40.50.970">
    <property type="match status" value="1"/>
</dbReference>
<dbReference type="GO" id="GO:0030976">
    <property type="term" value="F:thiamine pyrophosphate binding"/>
    <property type="evidence" value="ECO:0007669"/>
    <property type="project" value="TreeGrafter"/>
</dbReference>
<dbReference type="InterPro" id="IPR049557">
    <property type="entry name" value="Transketolase_CS"/>
</dbReference>
<keyword evidence="2" id="KW-0808">Transferase</keyword>
<evidence type="ECO:0000256" key="1">
    <source>
        <dbReference type="ARBA" id="ARBA00001964"/>
    </source>
</evidence>
<dbReference type="EMBL" id="PCTU01000101">
    <property type="protein sequence ID" value="PIP87772.1"/>
    <property type="molecule type" value="Genomic_DNA"/>
</dbReference>
<dbReference type="GO" id="GO:0004802">
    <property type="term" value="F:transketolase activity"/>
    <property type="evidence" value="ECO:0007669"/>
    <property type="project" value="TreeGrafter"/>
</dbReference>
<feature type="domain" description="Transketolase N-terminal" evidence="5">
    <location>
        <begin position="9"/>
        <end position="261"/>
    </location>
</feature>
<comment type="cofactor">
    <cofactor evidence="1">
        <name>thiamine diphosphate</name>
        <dbReference type="ChEBI" id="CHEBI:58937"/>
    </cofactor>
</comment>
<evidence type="ECO:0000256" key="4">
    <source>
        <dbReference type="ARBA" id="ARBA00023052"/>
    </source>
</evidence>
<organism evidence="6 7">
    <name type="scientific">Candidatus Beckwithbacteria bacterium CG22_combo_CG10-13_8_21_14_all_01_47_9</name>
    <dbReference type="NCBI Taxonomy" id="1974496"/>
    <lineage>
        <taxon>Bacteria</taxon>
        <taxon>Candidatus Beckwithiibacteriota</taxon>
    </lineage>
</organism>
<dbReference type="InterPro" id="IPR005474">
    <property type="entry name" value="Transketolase_N"/>
</dbReference>
<accession>A0A2H0E027</accession>
<dbReference type="Pfam" id="PF00456">
    <property type="entry name" value="Transketolase_N"/>
    <property type="match status" value="1"/>
</dbReference>
<dbReference type="PANTHER" id="PTHR43195">
    <property type="entry name" value="TRANSKETOLASE"/>
    <property type="match status" value="1"/>
</dbReference>
<dbReference type="SUPFAM" id="SSF52518">
    <property type="entry name" value="Thiamin diphosphate-binding fold (THDP-binding)"/>
    <property type="match status" value="1"/>
</dbReference>
<dbReference type="PANTHER" id="PTHR43195:SF1">
    <property type="entry name" value="FI06132P-RELATED"/>
    <property type="match status" value="1"/>
</dbReference>
<dbReference type="GO" id="GO:0046872">
    <property type="term" value="F:metal ion binding"/>
    <property type="evidence" value="ECO:0007669"/>
    <property type="project" value="UniProtKB-KW"/>
</dbReference>
<dbReference type="Proteomes" id="UP000229981">
    <property type="component" value="Unassembled WGS sequence"/>
</dbReference>
<keyword evidence="4" id="KW-0786">Thiamine pyrophosphate</keyword>
<reference evidence="6 7" key="1">
    <citation type="submission" date="2017-09" db="EMBL/GenBank/DDBJ databases">
        <title>Depth-based differentiation of microbial function through sediment-hosted aquifers and enrichment of novel symbionts in the deep terrestrial subsurface.</title>
        <authorList>
            <person name="Probst A.J."/>
            <person name="Ladd B."/>
            <person name="Jarett J.K."/>
            <person name="Geller-Mcgrath D.E."/>
            <person name="Sieber C.M."/>
            <person name="Emerson J.B."/>
            <person name="Anantharaman K."/>
            <person name="Thomas B.C."/>
            <person name="Malmstrom R."/>
            <person name="Stieglmeier M."/>
            <person name="Klingl A."/>
            <person name="Woyke T."/>
            <person name="Ryan C.M."/>
            <person name="Banfield J.F."/>
        </authorList>
    </citation>
    <scope>NUCLEOTIDE SEQUENCE [LARGE SCALE GENOMIC DNA]</scope>
    <source>
        <strain evidence="6">CG22_combo_CG10-13_8_21_14_all_01_47_9</strain>
    </source>
</reference>
<evidence type="ECO:0000313" key="6">
    <source>
        <dbReference type="EMBL" id="PIP87772.1"/>
    </source>
</evidence>
<sequence length="275" mass="29822">MSVFMLAEIARLVRYYILTCTTKAGSGHPTSSLSATDLMVGLMFNQFRLGFDRLIFSKGHASPLFYSLYAAAGLLKPEELYTLRKFGSAIEGHPTPKFKLAEVASGSLGQGLSVGLGMALNAKYLDKTSYLTYVLLGDSELAEGSNWEAMSLAAHYKLNNLIAILDVNRLGQANPTMHGWDLAAYEAKAQAFGWATKIIDGHDFNQIAPALSLAGTTASKPLMIIAKTIKGKGVSFLEDKDGWHGKALNEADYHRAIKKLGKINLGKTWTIKSAN</sequence>
<keyword evidence="3" id="KW-0479">Metal-binding</keyword>
<protein>
    <recommendedName>
        <fullName evidence="5">Transketolase N-terminal domain-containing protein</fullName>
    </recommendedName>
</protein>
<evidence type="ECO:0000313" key="7">
    <source>
        <dbReference type="Proteomes" id="UP000229981"/>
    </source>
</evidence>
<dbReference type="PROSITE" id="PS00801">
    <property type="entry name" value="TRANSKETOLASE_1"/>
    <property type="match status" value="1"/>
</dbReference>
<evidence type="ECO:0000259" key="5">
    <source>
        <dbReference type="Pfam" id="PF00456"/>
    </source>
</evidence>
<name>A0A2H0E027_9BACT</name>
<dbReference type="InterPro" id="IPR029061">
    <property type="entry name" value="THDP-binding"/>
</dbReference>
<dbReference type="CDD" id="cd02012">
    <property type="entry name" value="TPP_TK"/>
    <property type="match status" value="1"/>
</dbReference>
<comment type="caution">
    <text evidence="6">The sequence shown here is derived from an EMBL/GenBank/DDBJ whole genome shotgun (WGS) entry which is preliminary data.</text>
</comment>